<dbReference type="Pfam" id="PF24809">
    <property type="entry name" value="DUF7708"/>
    <property type="match status" value="1"/>
</dbReference>
<keyword evidence="1" id="KW-0677">Repeat</keyword>
<dbReference type="PANTHER" id="PTHR10039">
    <property type="entry name" value="AMELOGENIN"/>
    <property type="match status" value="1"/>
</dbReference>
<evidence type="ECO:0000256" key="1">
    <source>
        <dbReference type="ARBA" id="ARBA00022737"/>
    </source>
</evidence>
<dbReference type="SMART" id="SM00248">
    <property type="entry name" value="ANK"/>
    <property type="match status" value="2"/>
</dbReference>
<dbReference type="Pfam" id="PF22939">
    <property type="entry name" value="WHD_GPIID"/>
    <property type="match status" value="1"/>
</dbReference>
<evidence type="ECO:0000259" key="3">
    <source>
        <dbReference type="Pfam" id="PF24809"/>
    </source>
</evidence>
<gene>
    <name evidence="5" type="ORF">K444DRAFT_414471</name>
</gene>
<dbReference type="SUPFAM" id="SSF52540">
    <property type="entry name" value="P-loop containing nucleoside triphosphate hydrolases"/>
    <property type="match status" value="1"/>
</dbReference>
<feature type="domain" description="Nephrocystin 3-like N-terminal" evidence="4">
    <location>
        <begin position="267"/>
        <end position="430"/>
    </location>
</feature>
<dbReference type="OrthoDB" id="7464126at2759"/>
<dbReference type="RefSeq" id="XP_024735572.1">
    <property type="nucleotide sequence ID" value="XM_024872643.1"/>
</dbReference>
<dbReference type="Pfam" id="PF24883">
    <property type="entry name" value="NPHP3_N"/>
    <property type="match status" value="1"/>
</dbReference>
<dbReference type="GeneID" id="36580723"/>
<dbReference type="InterPro" id="IPR056125">
    <property type="entry name" value="DUF7708"/>
</dbReference>
<dbReference type="InterPro" id="IPR002110">
    <property type="entry name" value="Ankyrin_rpt"/>
</dbReference>
<proteinExistence type="predicted"/>
<dbReference type="SUPFAM" id="SSF48403">
    <property type="entry name" value="Ankyrin repeat"/>
    <property type="match status" value="1"/>
</dbReference>
<dbReference type="InterPro" id="IPR054471">
    <property type="entry name" value="GPIID_WHD"/>
</dbReference>
<dbReference type="InParanoid" id="A0A2J6T6N3"/>
<dbReference type="Gene3D" id="1.25.40.20">
    <property type="entry name" value="Ankyrin repeat-containing domain"/>
    <property type="match status" value="1"/>
</dbReference>
<evidence type="ECO:0000313" key="5">
    <source>
        <dbReference type="EMBL" id="PMD58668.1"/>
    </source>
</evidence>
<sequence length="1104" mass="123714">MPGTLATQKAPSLDDPDDPWVIARNRFTADLSESEKRLFDSASLENLYYTASNCEREDRTSSKAQSLVQKMRPLVVAVEDYGKALDTFTNMAPLYLAPIWGSIRVFLAMAKKYTKFYAQAVEMFGRIGDLLPRFRDYQRLFDSKKHQRLTQALSNAYLDIIDLCTKFRIALKEQKVSALKRILKPLELDTELEEAIQKFRDHKETVEKEAEICHMIEAKEARAIILANKELQEREEKANRRVQLLGFLSGVDDGYRHRALGSMRHEGTCLWALASPEYQNWLHCPDSAALCCHGIPGCGKSVLASAIIDTLPKSTTSSAVTHYYCDYADKRTLEPINIFASLAKGLLQHVPIPSSVEKLIVKCYGNGNKSPELRDVLQILGTLVEEVFDSVTMVLDGLDEVKDCDRQNINQAFKSLWGGTKPIKLLLCSRDDDVSAMTPPHVVKHRLQVLPTAISDDIKVYVTHSVRSLLADGSLVLGDEDLEQLIIDCLVDGAKGMFLWVKFQLAELCTAETDSEVKRILENLPKDLGETYDRLLGRINGEQREDLVRRMFQWIVCAKRPLYIDELREAIAFDIEDRHWDGSKIPTQILRVVRACGNLVVISEETRHVSLAHYTVQQYVLGKPYDLGSSIHFTMEEANIAVAQVCIAYLCFSDFESQVSKYLDATNNDMKLIQEMVSSFSIVPDDYLANSVVKVWDYFRGGPSATPKQIDYRRYVNTRAPNEHLLQKFRILEYISNNWLPHSTCLDHHMDKASRTYQLFHTLILHKNLLFNVFPWKHKSIQNKELWLIAQAGWAIKAQHLLLLAVLTDDNPGVYLMNRAGVKLHGLGPYKSVLDRKTLEMIPTDSESIPETIERAYLWLYSKVLSACRQGNGNLLTGLKSGLLSVHGSLGQPTSSGVGSSRSLEDIILGHLLFEASMHGQEKLVADIVDSFAPFLELFLEHDGYYFSSGAMAALRGHVNIVKMTRSLWGLGEPPVGPGFRTYLRKALVDAAGNGNGAVVEGLLMVMQSAEASPQDIEAKNSALRKSTQEGAREIVLLLLENGGDPLDEGPEGGSALEIAVRCGNVEVVRTLVDYSDINITSPVQVENLETHTVVLRFPVPNTN</sequence>
<dbReference type="Gene3D" id="3.40.50.300">
    <property type="entry name" value="P-loop containing nucleotide triphosphate hydrolases"/>
    <property type="match status" value="1"/>
</dbReference>
<reference evidence="5 6" key="1">
    <citation type="submission" date="2016-04" db="EMBL/GenBank/DDBJ databases">
        <title>A degradative enzymes factory behind the ericoid mycorrhizal symbiosis.</title>
        <authorList>
            <consortium name="DOE Joint Genome Institute"/>
            <person name="Martino E."/>
            <person name="Morin E."/>
            <person name="Grelet G."/>
            <person name="Kuo A."/>
            <person name="Kohler A."/>
            <person name="Daghino S."/>
            <person name="Barry K."/>
            <person name="Choi C."/>
            <person name="Cichocki N."/>
            <person name="Clum A."/>
            <person name="Copeland A."/>
            <person name="Hainaut M."/>
            <person name="Haridas S."/>
            <person name="Labutti K."/>
            <person name="Lindquist E."/>
            <person name="Lipzen A."/>
            <person name="Khouja H.-R."/>
            <person name="Murat C."/>
            <person name="Ohm R."/>
            <person name="Olson A."/>
            <person name="Spatafora J."/>
            <person name="Veneault-Fourrey C."/>
            <person name="Henrissat B."/>
            <person name="Grigoriev I."/>
            <person name="Martin F."/>
            <person name="Perotto S."/>
        </authorList>
    </citation>
    <scope>NUCLEOTIDE SEQUENCE [LARGE SCALE GENOMIC DNA]</scope>
    <source>
        <strain evidence="5 6">E</strain>
    </source>
</reference>
<evidence type="ECO:0000259" key="2">
    <source>
        <dbReference type="Pfam" id="PF22939"/>
    </source>
</evidence>
<evidence type="ECO:0000313" key="6">
    <source>
        <dbReference type="Proteomes" id="UP000235371"/>
    </source>
</evidence>
<organism evidence="5 6">
    <name type="scientific">Hyaloscypha bicolor E</name>
    <dbReference type="NCBI Taxonomy" id="1095630"/>
    <lineage>
        <taxon>Eukaryota</taxon>
        <taxon>Fungi</taxon>
        <taxon>Dikarya</taxon>
        <taxon>Ascomycota</taxon>
        <taxon>Pezizomycotina</taxon>
        <taxon>Leotiomycetes</taxon>
        <taxon>Helotiales</taxon>
        <taxon>Hyaloscyphaceae</taxon>
        <taxon>Hyaloscypha</taxon>
        <taxon>Hyaloscypha bicolor</taxon>
    </lineage>
</organism>
<dbReference type="Proteomes" id="UP000235371">
    <property type="component" value="Unassembled WGS sequence"/>
</dbReference>
<dbReference type="InterPro" id="IPR036770">
    <property type="entry name" value="Ankyrin_rpt-contain_sf"/>
</dbReference>
<dbReference type="Pfam" id="PF12796">
    <property type="entry name" value="Ank_2"/>
    <property type="match status" value="1"/>
</dbReference>
<protein>
    <submittedName>
        <fullName evidence="5">Uncharacterized protein</fullName>
    </submittedName>
</protein>
<dbReference type="InterPro" id="IPR027417">
    <property type="entry name" value="P-loop_NTPase"/>
</dbReference>
<feature type="domain" description="GPI inositol-deacylase winged helix" evidence="2">
    <location>
        <begin position="545"/>
        <end position="623"/>
    </location>
</feature>
<dbReference type="InterPro" id="IPR056884">
    <property type="entry name" value="NPHP3-like_N"/>
</dbReference>
<feature type="domain" description="DUF7708" evidence="3">
    <location>
        <begin position="77"/>
        <end position="217"/>
    </location>
</feature>
<dbReference type="AlphaFoldDB" id="A0A2J6T6N3"/>
<name>A0A2J6T6N3_9HELO</name>
<dbReference type="PANTHER" id="PTHR10039:SF10">
    <property type="entry name" value="NACHT DOMAIN-CONTAINING PROTEIN"/>
    <property type="match status" value="1"/>
</dbReference>
<keyword evidence="6" id="KW-1185">Reference proteome</keyword>
<evidence type="ECO:0000259" key="4">
    <source>
        <dbReference type="Pfam" id="PF24883"/>
    </source>
</evidence>
<accession>A0A2J6T6N3</accession>
<dbReference type="EMBL" id="KZ613817">
    <property type="protein sequence ID" value="PMD58668.1"/>
    <property type="molecule type" value="Genomic_DNA"/>
</dbReference>
<dbReference type="STRING" id="1095630.A0A2J6T6N3"/>